<dbReference type="GO" id="GO:1990281">
    <property type="term" value="C:efflux pump complex"/>
    <property type="evidence" value="ECO:0007669"/>
    <property type="project" value="TreeGrafter"/>
</dbReference>
<dbReference type="STRING" id="573024.SAMN05216208_0455"/>
<evidence type="ECO:0000256" key="4">
    <source>
        <dbReference type="ARBA" id="ARBA00023136"/>
    </source>
</evidence>
<proteinExistence type="predicted"/>
<keyword evidence="3" id="KW-0812">Transmembrane</keyword>
<comment type="subcellular location">
    <subcellularLocation>
        <location evidence="1">Cell outer membrane</location>
    </subcellularLocation>
</comment>
<evidence type="ECO:0000256" key="1">
    <source>
        <dbReference type="ARBA" id="ARBA00004442"/>
    </source>
</evidence>
<evidence type="ECO:0000313" key="8">
    <source>
        <dbReference type="EMBL" id="SIS07626.1"/>
    </source>
</evidence>
<keyword evidence="2" id="KW-1134">Transmembrane beta strand</keyword>
<gene>
    <name evidence="8" type="ORF">SAMN05421666_1681</name>
</gene>
<evidence type="ECO:0000256" key="5">
    <source>
        <dbReference type="ARBA" id="ARBA00023237"/>
    </source>
</evidence>
<evidence type="ECO:0000313" key="9">
    <source>
        <dbReference type="Proteomes" id="UP000186019"/>
    </source>
</evidence>
<evidence type="ECO:0000256" key="2">
    <source>
        <dbReference type="ARBA" id="ARBA00022452"/>
    </source>
</evidence>
<dbReference type="PANTHER" id="PTHR30026">
    <property type="entry name" value="OUTER MEMBRANE PROTEIN TOLC"/>
    <property type="match status" value="1"/>
</dbReference>
<organism evidence="8 9">
    <name type="scientific">Roseovarius nanhaiticus</name>
    <dbReference type="NCBI Taxonomy" id="573024"/>
    <lineage>
        <taxon>Bacteria</taxon>
        <taxon>Pseudomonadati</taxon>
        <taxon>Pseudomonadota</taxon>
        <taxon>Alphaproteobacteria</taxon>
        <taxon>Rhodobacterales</taxon>
        <taxon>Roseobacteraceae</taxon>
        <taxon>Roseovarius</taxon>
    </lineage>
</organism>
<keyword evidence="4" id="KW-0472">Membrane</keyword>
<accession>A0A1N7G5C3</accession>
<sequence length="474" mass="49946">MRRAGSLAALHERKVADKRAPKGKADGRMGIKGRHRQHAARRAGGMRRAALLGACTLALGGCLAQGGGNDVSRLASGPAGTSELSPAQREAAASPVITALQSRRSLLPPGSAYSAVSDAVLAANSRTAEAELRAARLRASAASKNWLPQIGPSISLTSLSDVVANIVLEQVLLDHGRLKAERAFAKADVEVAAVDLADDTNARVFTALTLYLDAAQARERAALDTRTLSDMGHFNWIMQERVAGGVSDRSDLSVLDQKLGEIRLSLTSAQEAERTALAELNAMAATPLDGVTGLTNLPPIPKGPRALSVLRAIAEEDRSVAEARTERAGLLPGLTANGTVGSDNDGGINLGGGLLGLGTGDSLRAIEMQKDAAARQTAQAEEDAARTLRRLEQQIIALERQADEAAALAAQARTNLDLFQEQYDGGQRQVMDVVGVYETFAARQQSALDRKYELARARLQSARLLGLLADGSRI</sequence>
<dbReference type="Gene3D" id="1.20.1600.10">
    <property type="entry name" value="Outer membrane efflux proteins (OEP)"/>
    <property type="match status" value="1"/>
</dbReference>
<feature type="compositionally biased region" description="Basic and acidic residues" evidence="7">
    <location>
        <begin position="10"/>
        <end position="29"/>
    </location>
</feature>
<evidence type="ECO:0000256" key="3">
    <source>
        <dbReference type="ARBA" id="ARBA00022692"/>
    </source>
</evidence>
<dbReference type="Proteomes" id="UP000186019">
    <property type="component" value="Unassembled WGS sequence"/>
</dbReference>
<protein>
    <submittedName>
        <fullName evidence="8">Outer membrane protein, adhesin transport system</fullName>
    </submittedName>
</protein>
<dbReference type="GO" id="GO:0015288">
    <property type="term" value="F:porin activity"/>
    <property type="evidence" value="ECO:0007669"/>
    <property type="project" value="TreeGrafter"/>
</dbReference>
<name>A0A1N7G5C3_9RHOB</name>
<keyword evidence="5" id="KW-0998">Cell outer membrane</keyword>
<keyword evidence="9" id="KW-1185">Reference proteome</keyword>
<evidence type="ECO:0000256" key="7">
    <source>
        <dbReference type="SAM" id="MobiDB-lite"/>
    </source>
</evidence>
<dbReference type="GO" id="GO:0009279">
    <property type="term" value="C:cell outer membrane"/>
    <property type="evidence" value="ECO:0007669"/>
    <property type="project" value="UniProtKB-SubCell"/>
</dbReference>
<dbReference type="PANTHER" id="PTHR30026:SF20">
    <property type="entry name" value="OUTER MEMBRANE PROTEIN TOLC"/>
    <property type="match status" value="1"/>
</dbReference>
<reference evidence="8 9" key="1">
    <citation type="submission" date="2017-01" db="EMBL/GenBank/DDBJ databases">
        <authorList>
            <person name="Mah S.A."/>
            <person name="Swanson W.J."/>
            <person name="Moy G.W."/>
            <person name="Vacquier V.D."/>
        </authorList>
    </citation>
    <scope>NUCLEOTIDE SEQUENCE [LARGE SCALE GENOMIC DNA]</scope>
    <source>
        <strain evidence="8 9">DSM 29590</strain>
    </source>
</reference>
<dbReference type="EMBL" id="FTNV01000001">
    <property type="protein sequence ID" value="SIS07626.1"/>
    <property type="molecule type" value="Genomic_DNA"/>
</dbReference>
<dbReference type="GO" id="GO:0015562">
    <property type="term" value="F:efflux transmembrane transporter activity"/>
    <property type="evidence" value="ECO:0007669"/>
    <property type="project" value="InterPro"/>
</dbReference>
<feature type="coiled-coil region" evidence="6">
    <location>
        <begin position="363"/>
        <end position="422"/>
    </location>
</feature>
<dbReference type="InterPro" id="IPR051906">
    <property type="entry name" value="TolC-like"/>
</dbReference>
<feature type="region of interest" description="Disordered" evidence="7">
    <location>
        <begin position="1"/>
        <end position="36"/>
    </location>
</feature>
<dbReference type="SUPFAM" id="SSF56954">
    <property type="entry name" value="Outer membrane efflux proteins (OEP)"/>
    <property type="match status" value="1"/>
</dbReference>
<keyword evidence="6" id="KW-0175">Coiled coil</keyword>
<evidence type="ECO:0000256" key="6">
    <source>
        <dbReference type="SAM" id="Coils"/>
    </source>
</evidence>
<dbReference type="AlphaFoldDB" id="A0A1N7G5C3"/>